<sequence length="636" mass="72750">MAHSDNNALSSAFKTFFERETLTGPNFNEWHRSLRIVLRVADTYDYLYKPCPDQPPETATAEEKAAWKAEYKKHSDVACIMLGKMSPALQRQFENYPPQNMLAELRKMFEKPPAVEIYDLVDSLHSCKQAPVNLINRSLNKDFGDFVRNFNMHCVGKTVSDLHALLIDYEKGLKDKVTPTPQVFSIQKGRDNKSKPQGNKQKKGKGKADKNKQVVPSQPKPNPKKRKENPNKDQALSPLPHVWALERGNCPLYLEELRAEKLRKKSEHSACKVLDAVILVCNTLLLQGFNAERKLAYGVSISAYGNGSTSSYLPILAKNSLQKLHTLKVFWNVTMRNLSIMRIVFPGELTRNLLIAIFERATDLLGLFHTDVCGPLRHWQEKISFWEYALEILLSVRILNMVPTKKVDKTPYEIWHGKVPNLSYLKVWGCEAYVKRDSADKLQQRSVWRFLKSDLISQEFSGRDYDLEDDHMDILPSKNTSEIPVEPESLGPPPKLIHVRRSERTTRAPNPLCLNMEVEDDVVGDLGEPANYKAAMLDPDKVIWQGAMDEEMNSIKVNEVWTEVDPPPNAKIVRSKWLFKKKTDMDGKVHTYKARLVAKGSTQTYRIDYEETFSPATDIRAIRILIAIAAYYNYEI</sequence>
<dbReference type="Proteomes" id="UP001151760">
    <property type="component" value="Unassembled WGS sequence"/>
</dbReference>
<dbReference type="PANTHER" id="PTHR42648">
    <property type="entry name" value="TRANSPOSASE, PUTATIVE-RELATED"/>
    <property type="match status" value="1"/>
</dbReference>
<reference evidence="5" key="1">
    <citation type="journal article" date="2022" name="Int. J. Mol. Sci.">
        <title>Draft Genome of Tanacetum Coccineum: Genomic Comparison of Closely Related Tanacetum-Family Plants.</title>
        <authorList>
            <person name="Yamashiro T."/>
            <person name="Shiraishi A."/>
            <person name="Nakayama K."/>
            <person name="Satake H."/>
        </authorList>
    </citation>
    <scope>NUCLEOTIDE SEQUENCE</scope>
</reference>
<proteinExistence type="predicted"/>
<reference evidence="5" key="2">
    <citation type="submission" date="2022-01" db="EMBL/GenBank/DDBJ databases">
        <authorList>
            <person name="Yamashiro T."/>
            <person name="Shiraishi A."/>
            <person name="Satake H."/>
            <person name="Nakayama K."/>
        </authorList>
    </citation>
    <scope>NUCLEOTIDE SEQUENCE</scope>
</reference>
<dbReference type="InterPro" id="IPR039537">
    <property type="entry name" value="Retrotran_Ty1/copia-like"/>
</dbReference>
<feature type="region of interest" description="Disordered" evidence="3">
    <location>
        <begin position="180"/>
        <end position="238"/>
    </location>
</feature>
<evidence type="ECO:0000256" key="2">
    <source>
        <dbReference type="ARBA" id="ARBA00022801"/>
    </source>
</evidence>
<evidence type="ECO:0000256" key="3">
    <source>
        <dbReference type="SAM" id="MobiDB-lite"/>
    </source>
</evidence>
<dbReference type="InterPro" id="IPR013103">
    <property type="entry name" value="RVT_2"/>
</dbReference>
<dbReference type="EMBL" id="BQNB010014855">
    <property type="protein sequence ID" value="GJT33166.1"/>
    <property type="molecule type" value="Genomic_DNA"/>
</dbReference>
<gene>
    <name evidence="5" type="ORF">Tco_0923585</name>
</gene>
<comment type="caution">
    <text evidence="5">The sequence shown here is derived from an EMBL/GenBank/DDBJ whole genome shotgun (WGS) entry which is preliminary data.</text>
</comment>
<evidence type="ECO:0000313" key="5">
    <source>
        <dbReference type="EMBL" id="GJT33166.1"/>
    </source>
</evidence>
<protein>
    <submittedName>
        <fullName evidence="5">Retrotransposon protein, putative, ty1-copia subclass</fullName>
    </submittedName>
</protein>
<keyword evidence="6" id="KW-1185">Reference proteome</keyword>
<keyword evidence="1" id="KW-0479">Metal-binding</keyword>
<name>A0ABQ5D4P6_9ASTR</name>
<organism evidence="5 6">
    <name type="scientific">Tanacetum coccineum</name>
    <dbReference type="NCBI Taxonomy" id="301880"/>
    <lineage>
        <taxon>Eukaryota</taxon>
        <taxon>Viridiplantae</taxon>
        <taxon>Streptophyta</taxon>
        <taxon>Embryophyta</taxon>
        <taxon>Tracheophyta</taxon>
        <taxon>Spermatophyta</taxon>
        <taxon>Magnoliopsida</taxon>
        <taxon>eudicotyledons</taxon>
        <taxon>Gunneridae</taxon>
        <taxon>Pentapetalae</taxon>
        <taxon>asterids</taxon>
        <taxon>campanulids</taxon>
        <taxon>Asterales</taxon>
        <taxon>Asteraceae</taxon>
        <taxon>Asteroideae</taxon>
        <taxon>Anthemideae</taxon>
        <taxon>Anthemidinae</taxon>
        <taxon>Tanacetum</taxon>
    </lineage>
</organism>
<evidence type="ECO:0000259" key="4">
    <source>
        <dbReference type="Pfam" id="PF07727"/>
    </source>
</evidence>
<evidence type="ECO:0000313" key="6">
    <source>
        <dbReference type="Proteomes" id="UP001151760"/>
    </source>
</evidence>
<keyword evidence="2" id="KW-0378">Hydrolase</keyword>
<dbReference type="Pfam" id="PF07727">
    <property type="entry name" value="RVT_2"/>
    <property type="match status" value="1"/>
</dbReference>
<evidence type="ECO:0000256" key="1">
    <source>
        <dbReference type="ARBA" id="ARBA00022723"/>
    </source>
</evidence>
<dbReference type="PANTHER" id="PTHR42648:SF27">
    <property type="entry name" value="RNA-DIRECTED DNA POLYMERASE"/>
    <property type="match status" value="1"/>
</dbReference>
<accession>A0ABQ5D4P6</accession>
<feature type="domain" description="Reverse transcriptase Ty1/copia-type" evidence="4">
    <location>
        <begin position="558"/>
        <end position="635"/>
    </location>
</feature>